<dbReference type="WBParaSite" id="MBELARI_LOCUS18232">
    <property type="protein sequence ID" value="MBELARI_LOCUS18232"/>
    <property type="gene ID" value="MBELARI_LOCUS18232"/>
</dbReference>
<evidence type="ECO:0000313" key="3">
    <source>
        <dbReference type="WBParaSite" id="MBELARI_LOCUS18232"/>
    </source>
</evidence>
<protein>
    <submittedName>
        <fullName evidence="3">Uncharacterized protein</fullName>
    </submittedName>
</protein>
<feature type="chain" id="PRO_5042139793" evidence="1">
    <location>
        <begin position="21"/>
        <end position="144"/>
    </location>
</feature>
<proteinExistence type="predicted"/>
<sequence length="144" mass="16144">MTAVFMISLSVLVLPFDATGYDEIDKVLVRRNVMITVVTSPLNRKAKSDDVRVYLNPTGLDQHTRDGGYVDKCPTYMPDLTCFSLSNYLAFFGPDPGLLMRNSIKLGLKGYPYLYSRSTATTILSTDDCVFCLYTRLERDCGTL</sequence>
<feature type="signal peptide" evidence="1">
    <location>
        <begin position="1"/>
        <end position="20"/>
    </location>
</feature>
<evidence type="ECO:0000256" key="1">
    <source>
        <dbReference type="SAM" id="SignalP"/>
    </source>
</evidence>
<organism evidence="2 3">
    <name type="scientific">Mesorhabditis belari</name>
    <dbReference type="NCBI Taxonomy" id="2138241"/>
    <lineage>
        <taxon>Eukaryota</taxon>
        <taxon>Metazoa</taxon>
        <taxon>Ecdysozoa</taxon>
        <taxon>Nematoda</taxon>
        <taxon>Chromadorea</taxon>
        <taxon>Rhabditida</taxon>
        <taxon>Rhabditina</taxon>
        <taxon>Rhabditomorpha</taxon>
        <taxon>Rhabditoidea</taxon>
        <taxon>Rhabditidae</taxon>
        <taxon>Mesorhabditinae</taxon>
        <taxon>Mesorhabditis</taxon>
    </lineage>
</organism>
<keyword evidence="1" id="KW-0732">Signal</keyword>
<name>A0AAF3J5X5_9BILA</name>
<accession>A0AAF3J5X5</accession>
<reference evidence="3" key="1">
    <citation type="submission" date="2024-02" db="UniProtKB">
        <authorList>
            <consortium name="WormBaseParasite"/>
        </authorList>
    </citation>
    <scope>IDENTIFICATION</scope>
</reference>
<keyword evidence="2" id="KW-1185">Reference proteome</keyword>
<evidence type="ECO:0000313" key="2">
    <source>
        <dbReference type="Proteomes" id="UP000887575"/>
    </source>
</evidence>
<dbReference type="Proteomes" id="UP000887575">
    <property type="component" value="Unassembled WGS sequence"/>
</dbReference>
<dbReference type="AlphaFoldDB" id="A0AAF3J5X5"/>